<sequence>MGKFLALVIGIAGGLLGSQAPGFTLQYMQDLSGRVAQLKELVEEFDAGIARYGYTREQALRECTDAEGLLDALCDGYEVTVRDYLDLSAHLEELRATSDYERPILLARTYRENVVDSVMEEFKPAVPTTADGAAYAGGGLAGFWAIFSGIWALITAPFRRRAEA</sequence>
<proteinExistence type="predicted"/>
<evidence type="ECO:0000313" key="5">
    <source>
        <dbReference type="Proteomes" id="UP000818603"/>
    </source>
</evidence>
<keyword evidence="5" id="KW-1185">Reference proteome</keyword>
<evidence type="ECO:0000256" key="1">
    <source>
        <dbReference type="SAM" id="Phobius"/>
    </source>
</evidence>
<dbReference type="AlphaFoldDB" id="A0A8J3A1U8"/>
<organism evidence="2 4">
    <name type="scientific">Aquisalinus luteolus</name>
    <dbReference type="NCBI Taxonomy" id="1566827"/>
    <lineage>
        <taxon>Bacteria</taxon>
        <taxon>Pseudomonadati</taxon>
        <taxon>Pseudomonadota</taxon>
        <taxon>Alphaproteobacteria</taxon>
        <taxon>Parvularculales</taxon>
        <taxon>Parvularculaceae</taxon>
        <taxon>Aquisalinus</taxon>
    </lineage>
</organism>
<evidence type="ECO:0000313" key="2">
    <source>
        <dbReference type="EMBL" id="GGH92610.1"/>
    </source>
</evidence>
<comment type="caution">
    <text evidence="2">The sequence shown here is derived from an EMBL/GenBank/DDBJ whole genome shotgun (WGS) entry which is preliminary data.</text>
</comment>
<dbReference type="Pfam" id="PF11157">
    <property type="entry name" value="DUF2937"/>
    <property type="match status" value="1"/>
</dbReference>
<feature type="transmembrane region" description="Helical" evidence="1">
    <location>
        <begin position="133"/>
        <end position="154"/>
    </location>
</feature>
<dbReference type="EMBL" id="BMGZ01000001">
    <property type="protein sequence ID" value="GGH92610.1"/>
    <property type="molecule type" value="Genomic_DNA"/>
</dbReference>
<reference evidence="2" key="3">
    <citation type="submission" date="2020-09" db="EMBL/GenBank/DDBJ databases">
        <authorList>
            <person name="Sun Q."/>
            <person name="Zhou Y."/>
        </authorList>
    </citation>
    <scope>NUCLEOTIDE SEQUENCE</scope>
    <source>
        <strain evidence="2">CGMCC 1.14984</strain>
    </source>
</reference>
<keyword evidence="1" id="KW-0812">Transmembrane</keyword>
<dbReference type="RefSeq" id="WP_155136222.1">
    <property type="nucleotide sequence ID" value="NZ_BMGZ01000001.1"/>
</dbReference>
<evidence type="ECO:0000313" key="4">
    <source>
        <dbReference type="Proteomes" id="UP000621856"/>
    </source>
</evidence>
<dbReference type="EMBL" id="VCJR02000001">
    <property type="protein sequence ID" value="NHK26527.1"/>
    <property type="molecule type" value="Genomic_DNA"/>
</dbReference>
<dbReference type="Proteomes" id="UP000621856">
    <property type="component" value="Unassembled WGS sequence"/>
</dbReference>
<protein>
    <submittedName>
        <fullName evidence="3">DUF2937 family protein</fullName>
    </submittedName>
</protein>
<accession>A0A8J3A1U8</accession>
<name>A0A8J3A1U8_9PROT</name>
<keyword evidence="1" id="KW-0472">Membrane</keyword>
<keyword evidence="1" id="KW-1133">Transmembrane helix</keyword>
<reference evidence="3 5" key="2">
    <citation type="submission" date="2020-02" db="EMBL/GenBank/DDBJ databases">
        <title>Genome sequence of Parvularcula flava strain NH6-79.</title>
        <authorList>
            <person name="Abdul Karim M.H."/>
            <person name="Lam M.Q."/>
            <person name="Chen S.J."/>
            <person name="Yahya A."/>
            <person name="Shahir S."/>
            <person name="Shamsir M.S."/>
            <person name="Chong C.S."/>
        </authorList>
    </citation>
    <scope>NUCLEOTIDE SEQUENCE [LARGE SCALE GENOMIC DNA]</scope>
    <source>
        <strain evidence="3 5">NH6-79</strain>
    </source>
</reference>
<reference evidence="2" key="1">
    <citation type="journal article" date="2014" name="Int. J. Syst. Evol. Microbiol.">
        <title>Complete genome sequence of Corynebacterium casei LMG S-19264T (=DSM 44701T), isolated from a smear-ripened cheese.</title>
        <authorList>
            <consortium name="US DOE Joint Genome Institute (JGI-PGF)"/>
            <person name="Walter F."/>
            <person name="Albersmeier A."/>
            <person name="Kalinowski J."/>
            <person name="Ruckert C."/>
        </authorList>
    </citation>
    <scope>NUCLEOTIDE SEQUENCE</scope>
    <source>
        <strain evidence="2">CGMCC 1.14984</strain>
    </source>
</reference>
<gene>
    <name evidence="3" type="ORF">FF098_001240</name>
    <name evidence="2" type="ORF">GCM10011355_02510</name>
</gene>
<evidence type="ECO:0000313" key="3">
    <source>
        <dbReference type="EMBL" id="NHK26527.1"/>
    </source>
</evidence>
<dbReference type="Proteomes" id="UP000818603">
    <property type="component" value="Unassembled WGS sequence"/>
</dbReference>
<dbReference type="InterPro" id="IPR022584">
    <property type="entry name" value="DUF2937"/>
</dbReference>